<feature type="transmembrane region" description="Helical" evidence="8">
    <location>
        <begin position="875"/>
        <end position="895"/>
    </location>
</feature>
<dbReference type="SUPFAM" id="SSF52540">
    <property type="entry name" value="P-loop containing nucleoside triphosphate hydrolases"/>
    <property type="match status" value="2"/>
</dbReference>
<feature type="domain" description="ABC transporter" evidence="9">
    <location>
        <begin position="409"/>
        <end position="630"/>
    </location>
</feature>
<feature type="domain" description="ABC transmembrane type-1" evidence="10">
    <location>
        <begin position="778"/>
        <end position="1019"/>
    </location>
</feature>
<dbReference type="Proteomes" id="UP001153712">
    <property type="component" value="Chromosome 2"/>
</dbReference>
<feature type="transmembrane region" description="Helical" evidence="8">
    <location>
        <begin position="777"/>
        <end position="797"/>
    </location>
</feature>
<dbReference type="Pfam" id="PF00664">
    <property type="entry name" value="ABC_membrane"/>
    <property type="match status" value="2"/>
</dbReference>
<feature type="transmembrane region" description="Helical" evidence="8">
    <location>
        <begin position="988"/>
        <end position="1007"/>
    </location>
</feature>
<dbReference type="Pfam" id="PF00005">
    <property type="entry name" value="ABC_tran"/>
    <property type="match status" value="2"/>
</dbReference>
<keyword evidence="4" id="KW-0547">Nucleotide-binding</keyword>
<evidence type="ECO:0000256" key="7">
    <source>
        <dbReference type="ARBA" id="ARBA00023136"/>
    </source>
</evidence>
<dbReference type="GO" id="GO:0140359">
    <property type="term" value="F:ABC-type transporter activity"/>
    <property type="evidence" value="ECO:0007669"/>
    <property type="project" value="InterPro"/>
</dbReference>
<evidence type="ECO:0000313" key="11">
    <source>
        <dbReference type="EMBL" id="CAG9858693.1"/>
    </source>
</evidence>
<evidence type="ECO:0000256" key="5">
    <source>
        <dbReference type="ARBA" id="ARBA00022840"/>
    </source>
</evidence>
<dbReference type="FunFam" id="3.40.50.300:FF:000163">
    <property type="entry name" value="Multidrug resistance-associated protein member 4"/>
    <property type="match status" value="1"/>
</dbReference>
<dbReference type="InterPro" id="IPR017871">
    <property type="entry name" value="ABC_transporter-like_CS"/>
</dbReference>
<feature type="transmembrane region" description="Helical" evidence="8">
    <location>
        <begin position="694"/>
        <end position="720"/>
    </location>
</feature>
<keyword evidence="7 8" id="KW-0472">Membrane</keyword>
<evidence type="ECO:0000259" key="9">
    <source>
        <dbReference type="PROSITE" id="PS50893"/>
    </source>
</evidence>
<dbReference type="SMART" id="SM00382">
    <property type="entry name" value="AAA"/>
    <property type="match status" value="2"/>
</dbReference>
<protein>
    <submittedName>
        <fullName evidence="11">Uncharacterized protein</fullName>
    </submittedName>
</protein>
<keyword evidence="3 8" id="KW-0812">Transmembrane</keyword>
<dbReference type="InterPro" id="IPR027417">
    <property type="entry name" value="P-loop_NTPase"/>
</dbReference>
<evidence type="ECO:0000259" key="10">
    <source>
        <dbReference type="PROSITE" id="PS50929"/>
    </source>
</evidence>
<dbReference type="PANTHER" id="PTHR24223">
    <property type="entry name" value="ATP-BINDING CASSETTE SUB-FAMILY C"/>
    <property type="match status" value="1"/>
</dbReference>
<dbReference type="GO" id="GO:0016020">
    <property type="term" value="C:membrane"/>
    <property type="evidence" value="ECO:0007669"/>
    <property type="project" value="UniProtKB-SubCell"/>
</dbReference>
<dbReference type="PROSITE" id="PS50893">
    <property type="entry name" value="ABC_TRANSPORTER_2"/>
    <property type="match status" value="2"/>
</dbReference>
<dbReference type="GO" id="GO:0005524">
    <property type="term" value="F:ATP binding"/>
    <property type="evidence" value="ECO:0007669"/>
    <property type="project" value="UniProtKB-KW"/>
</dbReference>
<dbReference type="FunFam" id="1.20.1560.10:FF:000014">
    <property type="entry name" value="Multidrug resistance-associated protein member 4"/>
    <property type="match status" value="1"/>
</dbReference>
<feature type="domain" description="ABC transmembrane type-1" evidence="10">
    <location>
        <begin position="96"/>
        <end position="377"/>
    </location>
</feature>
<keyword evidence="6 8" id="KW-1133">Transmembrane helix</keyword>
<reference evidence="11" key="1">
    <citation type="submission" date="2022-01" db="EMBL/GenBank/DDBJ databases">
        <authorList>
            <person name="King R."/>
        </authorList>
    </citation>
    <scope>NUCLEOTIDE SEQUENCE</scope>
</reference>
<keyword evidence="5" id="KW-0067">ATP-binding</keyword>
<dbReference type="Gene3D" id="3.40.50.300">
    <property type="entry name" value="P-loop containing nucleotide triphosphate hydrolases"/>
    <property type="match status" value="2"/>
</dbReference>
<feature type="transmembrane region" description="Helical" evidence="8">
    <location>
        <begin position="847"/>
        <end position="869"/>
    </location>
</feature>
<name>A0A9N9TPF7_PHYSR</name>
<dbReference type="InterPro" id="IPR003593">
    <property type="entry name" value="AAA+_ATPase"/>
</dbReference>
<dbReference type="InterPro" id="IPR003439">
    <property type="entry name" value="ABC_transporter-like_ATP-bd"/>
</dbReference>
<proteinExistence type="predicted"/>
<dbReference type="CDD" id="cd03250">
    <property type="entry name" value="ABCC_MRP_domain1"/>
    <property type="match status" value="1"/>
</dbReference>
<feature type="transmembrane region" description="Helical" evidence="8">
    <location>
        <begin position="206"/>
        <end position="228"/>
    </location>
</feature>
<evidence type="ECO:0000256" key="1">
    <source>
        <dbReference type="ARBA" id="ARBA00004141"/>
    </source>
</evidence>
<feature type="transmembrane region" description="Helical" evidence="8">
    <location>
        <begin position="133"/>
        <end position="151"/>
    </location>
</feature>
<dbReference type="FunFam" id="3.40.50.300:FF:000482">
    <property type="entry name" value="Multidrug resistance-associated protein member 4"/>
    <property type="match status" value="1"/>
</dbReference>
<dbReference type="InterPro" id="IPR050173">
    <property type="entry name" value="ABC_transporter_C-like"/>
</dbReference>
<dbReference type="InterPro" id="IPR011527">
    <property type="entry name" value="ABC1_TM_dom"/>
</dbReference>
<sequence>MDLGYKLKIENPRKRANIFSKVFFGWLVPLIRQGWKRTLDLKSLYKALDADKSGDLANRVDKNWKEELKLSEERKKTPSLFKVVAKTFYVEFIISGLMWFFAIGVLSTIKPLILQRIILLFNIPRTDERAKELYIFSSLLIGLIFTASILFHHTNLRNCLIGMRIRIAISSLIYRKITKLNLTSLDKTASGQVINLLSNDVSRFDFVAVFIHAIWVMPIQLVVLGYWMWVQVGISSLTGIISLALVSIPLQGYLAKVIGQLRFSISKKTDKRIKIMTEILNVMQAIKMYTWEKPFQKVVKEFRRSEMKDIGNICYIRGVYATCGVINERLSLFFTIITFVLLGNRISADLVFSISQAFNILQLMMAMYFPMALSMLEESLISLKRLQEFLLMEEKKSAKHIENIQNKGIILKGINASWSDDRRALKDIFLQIPPGSLCIVIGSVGSGKSSLLQVLLGELAPTSGRIQVGGEISYCSQQPWLFQSTVRNNIIFGTPFDKEWYEKVVKVCALVKDFDQFPQGDLTIVGERGVSLSGGQRARINLARAIYRQADIYFLDDPLSAVDTHVGKHLFDECIYKHLKGKTRVLVTHQLQYLKKAGLIVLMNHGKIEAQGTFEELSNMKLDFTQLVGADEEEEKRDETEVEKVEIYKRRISNLSLESSISDSFIEKEEPIEEEVIDTDSKPLLGYLKASQKFATIILAGIVAILGQAFCASNDLWVAYWTNNERKRYSNILSSTNNSDPSQARENRIANISLNAFFEEMEVDGTVESVLKTDVGMIIYSILLLMAFTLTISRSILFCNVCKSSSINLHTDIFRRLLQAPMRFFDVNPSGRILNRFSKDMGAVDEVLPRVFMLSAQVVLVMCGILVNISISNTYFIIAMVFLLAIFYICSKFFIATTKALKHIEGIAKSPVFSHINSTLGGVTTIRASKTEDALIDEFDQHQDVHTASWFLLTSVTSAFGVWVDLVCVIFIAVVTFGFVLLYTFTEVNGSLIGLAVSQSIILTGMMQSGMRTIAETVNQLTSVERVLQYTKIDSEGPFDTPKANEPKVEWPSKGLIEFKQLSLRYVISDPPVLHSLNFTALPGEKIGIVGRTGAGKSSIIAALFHLAPLEGSILIDGINTKDLGLTDLRKKISIIPQEAALFSGTMRYNLDPNGEYEDKEIWKVLEELDLKDSIESLDGSVSEGGRNISSGQKQLICLARAALRNNKILILDEATANVDHHTDAFIQQTIRSKFKDCTVLTIAHRLNTIMDSDRVLVMSFGSIVEFDHPHKLLQIPDGHFHKMVLETGPTMTEELKEIAYKSYLDKGL</sequence>
<dbReference type="CDD" id="cd03244">
    <property type="entry name" value="ABCC_MRP_domain2"/>
    <property type="match status" value="1"/>
</dbReference>
<dbReference type="SUPFAM" id="SSF90123">
    <property type="entry name" value="ABC transporter transmembrane region"/>
    <property type="match status" value="2"/>
</dbReference>
<evidence type="ECO:0000256" key="6">
    <source>
        <dbReference type="ARBA" id="ARBA00022989"/>
    </source>
</evidence>
<feature type="transmembrane region" description="Helical" evidence="8">
    <location>
        <begin position="960"/>
        <end position="982"/>
    </location>
</feature>
<dbReference type="Gene3D" id="1.20.1560.10">
    <property type="entry name" value="ABC transporter type 1, transmembrane domain"/>
    <property type="match status" value="2"/>
</dbReference>
<feature type="transmembrane region" description="Helical" evidence="8">
    <location>
        <begin position="88"/>
        <end position="113"/>
    </location>
</feature>
<feature type="domain" description="ABC transporter" evidence="9">
    <location>
        <begin position="1057"/>
        <end position="1286"/>
    </location>
</feature>
<evidence type="ECO:0000256" key="8">
    <source>
        <dbReference type="SAM" id="Phobius"/>
    </source>
</evidence>
<evidence type="ECO:0000313" key="12">
    <source>
        <dbReference type="Proteomes" id="UP001153712"/>
    </source>
</evidence>
<evidence type="ECO:0000256" key="4">
    <source>
        <dbReference type="ARBA" id="ARBA00022741"/>
    </source>
</evidence>
<dbReference type="PANTHER" id="PTHR24223:SF415">
    <property type="entry name" value="FI20190P1"/>
    <property type="match status" value="1"/>
</dbReference>
<keyword evidence="12" id="KW-1185">Reference proteome</keyword>
<organism evidence="11 12">
    <name type="scientific">Phyllotreta striolata</name>
    <name type="common">Striped flea beetle</name>
    <name type="synonym">Crioceris striolata</name>
    <dbReference type="NCBI Taxonomy" id="444603"/>
    <lineage>
        <taxon>Eukaryota</taxon>
        <taxon>Metazoa</taxon>
        <taxon>Ecdysozoa</taxon>
        <taxon>Arthropoda</taxon>
        <taxon>Hexapoda</taxon>
        <taxon>Insecta</taxon>
        <taxon>Pterygota</taxon>
        <taxon>Neoptera</taxon>
        <taxon>Endopterygota</taxon>
        <taxon>Coleoptera</taxon>
        <taxon>Polyphaga</taxon>
        <taxon>Cucujiformia</taxon>
        <taxon>Chrysomeloidea</taxon>
        <taxon>Chrysomelidae</taxon>
        <taxon>Galerucinae</taxon>
        <taxon>Alticini</taxon>
        <taxon>Phyllotreta</taxon>
    </lineage>
</organism>
<keyword evidence="2" id="KW-0813">Transport</keyword>
<dbReference type="PROSITE" id="PS00211">
    <property type="entry name" value="ABC_TRANSPORTER_1"/>
    <property type="match status" value="2"/>
</dbReference>
<dbReference type="GO" id="GO:0016887">
    <property type="term" value="F:ATP hydrolysis activity"/>
    <property type="evidence" value="ECO:0007669"/>
    <property type="project" value="InterPro"/>
</dbReference>
<gene>
    <name evidence="11" type="ORF">PHYEVI_LOCUS5080</name>
</gene>
<dbReference type="PROSITE" id="PS50929">
    <property type="entry name" value="ABC_TM1F"/>
    <property type="match status" value="2"/>
</dbReference>
<dbReference type="InterPro" id="IPR044746">
    <property type="entry name" value="ABCC_6TM_D1"/>
</dbReference>
<dbReference type="OrthoDB" id="6500128at2759"/>
<dbReference type="InterPro" id="IPR036640">
    <property type="entry name" value="ABC1_TM_sf"/>
</dbReference>
<accession>A0A9N9TPF7</accession>
<evidence type="ECO:0000256" key="2">
    <source>
        <dbReference type="ARBA" id="ARBA00022448"/>
    </source>
</evidence>
<dbReference type="CDD" id="cd18579">
    <property type="entry name" value="ABC_6TM_ABCC_D1"/>
    <property type="match status" value="1"/>
</dbReference>
<comment type="subcellular location">
    <subcellularLocation>
        <location evidence="1">Membrane</location>
        <topology evidence="1">Multi-pass membrane protein</topology>
    </subcellularLocation>
</comment>
<dbReference type="EMBL" id="OU900095">
    <property type="protein sequence ID" value="CAG9858693.1"/>
    <property type="molecule type" value="Genomic_DNA"/>
</dbReference>
<evidence type="ECO:0000256" key="3">
    <source>
        <dbReference type="ARBA" id="ARBA00022692"/>
    </source>
</evidence>
<dbReference type="FunFam" id="1.20.1560.10:FF:000026">
    <property type="entry name" value="Multidrug resistance-associated protein lethal(2)03659"/>
    <property type="match status" value="1"/>
</dbReference>
<feature type="transmembrane region" description="Helical" evidence="8">
    <location>
        <begin position="234"/>
        <end position="255"/>
    </location>
</feature>
<feature type="transmembrane region" description="Helical" evidence="8">
    <location>
        <begin position="330"/>
        <end position="348"/>
    </location>
</feature>